<reference evidence="6 7" key="1">
    <citation type="submission" date="2018-02" db="EMBL/GenBank/DDBJ databases">
        <authorList>
            <person name="Cohen D.B."/>
            <person name="Kent A.D."/>
        </authorList>
    </citation>
    <scope>NUCLEOTIDE SEQUENCE [LARGE SCALE GENOMIC DNA]</scope>
    <source>
        <strain evidence="6 7">ULC007</strain>
    </source>
</reference>
<dbReference type="Proteomes" id="UP000238634">
    <property type="component" value="Unassembled WGS sequence"/>
</dbReference>
<comment type="caution">
    <text evidence="6">The sequence shown here is derived from an EMBL/GenBank/DDBJ whole genome shotgun (WGS) entry which is preliminary data.</text>
</comment>
<keyword evidence="2" id="KW-0605">Phycobilisome</keyword>
<evidence type="ECO:0000313" key="6">
    <source>
        <dbReference type="EMBL" id="PSB21590.1"/>
    </source>
</evidence>
<feature type="domain" description="DUF5724" evidence="4">
    <location>
        <begin position="83"/>
        <end position="1239"/>
    </location>
</feature>
<dbReference type="OrthoDB" id="9763697at2"/>
<dbReference type="GO" id="GO:0030089">
    <property type="term" value="C:phycobilisome"/>
    <property type="evidence" value="ECO:0007669"/>
    <property type="project" value="UniProtKB-KW"/>
</dbReference>
<dbReference type="STRING" id="1920490.GCA_001895925_01610"/>
<dbReference type="SUPFAM" id="SSF48371">
    <property type="entry name" value="ARM repeat"/>
    <property type="match status" value="1"/>
</dbReference>
<evidence type="ECO:0000259" key="4">
    <source>
        <dbReference type="Pfam" id="PF18991"/>
    </source>
</evidence>
<dbReference type="Pfam" id="PF13569">
    <property type="entry name" value="DUF4132"/>
    <property type="match status" value="1"/>
</dbReference>
<dbReference type="Gene3D" id="1.25.10.10">
    <property type="entry name" value="Leucine-rich Repeat Variant"/>
    <property type="match status" value="2"/>
</dbReference>
<accession>A0A2T1DM67</accession>
<evidence type="ECO:0000313" key="7">
    <source>
        <dbReference type="Proteomes" id="UP000238634"/>
    </source>
</evidence>
<keyword evidence="1" id="KW-0042">Antenna complex</keyword>
<proteinExistence type="predicted"/>
<feature type="domain" description="DUF7737" evidence="5">
    <location>
        <begin position="1540"/>
        <end position="1641"/>
    </location>
</feature>
<evidence type="ECO:0000256" key="1">
    <source>
        <dbReference type="ARBA" id="ARBA00022549"/>
    </source>
</evidence>
<dbReference type="InterPro" id="IPR025406">
    <property type="entry name" value="DUF4132"/>
</dbReference>
<dbReference type="InterPro" id="IPR011989">
    <property type="entry name" value="ARM-like"/>
</dbReference>
<name>A0A2T1DM67_9CYAN</name>
<sequence>MLNPEVAQAQLKQVYDKNWRSQRLQQIAALPEPSRTIAYALIGHRADGLSSTEIYQYRDTALQQLDRVDDPTPIFDCLFPQFGTIVTAAWNLHTQLPYQSGYSRRSFRAPHHPQFQQNRRNWLLILIEAAEGYDQDLTWFAAWVPYLRRGIDSFGILFAAAINQGDELGQTIFQILLDSAQGDHEIGVMGRHITRGLLVANRPEGWEFVERLLLAAQRQEGLRQTILETIDEAHPIAFERMLRLIVAENLTRFSAVVRAIDVWFGFGLESLNEKLAKQILIQVSELLGDETAQQSALESSDPQTVYLALWSLGFRDAIAAIETAVPLLQHCEPTHRFVVVHFLTQLSITPARLALIDAIDDPDLQVATHAVQTFQYCADEVLKTSEVFEHLEKNLPRFPEKPKTSAIVWEWMRLESSQGLVATALVHHLGTRSPKRLIPFLSVMDAYKRQEVAQLLAAVQPWDAEIRDTLFKLVGDAKQWVRQEVIRLLHQCTITTDESTQIEQLMTRKASDLRRGILGLLLNQSDKSAIASAKRLLQAKQAPQRQAGLELLRELVLSQRTVESCRTLAIEYQARQSKQTTTEEQWLATILEPETKEVTLTDALGLINVAELTPIATPEPTAHVTFNTPASMACLIALDELIHEHRQTPVKFPAWEGEQEDLLGNLNSEFPSVDLRLSQSENRANLPLSDVWENWWQQRTSRLRDEDGLELFRAIAPAFGKREQNDEFAVENQISLQSLTTTLENLVTLPEQSLRYPSLVNSVIRWLIYQHPPEQASEFILNAIAHILQLIPAETLSTNPEWLNNHYWGVRSCANNFLASWIRYAYSYEFLIPEDQQQDYRVRWWQLNRWLDRWIPSYYSVTTVWDVHAAYQAGAAKEADLIFHLVGAPERDLTAQPELTPGTLAEAKATLRTHFSELAELTRRKPHSYEALPYLREIADRIRQRILAVELQRGNFPTAASSAACSLRSLTGISTIVQLIQALGQEKLVRGYSYNNLSKATVFSHLMRVSFPAPEDTPEEFKQRVMSAQIADEKLIQFAFYAPQWVNYVEHSLSWVGLADAVWWIHAHTKDTSWSVEQDVRETWEAQISERTPLSTRSLMDGAVDVAWFLSIRKRLKKEHWQQIYEMAQFASSGGGHQRAKLFADAMLGNLESGEVRDRILKKRHQDAVRALGLLPLPKGKKREKELLDRYQLLQEFLRSSKKFGSQRQASEKLAVEIGLENLARTAGFIDPQRLQWAMEAAAVADLAGQAQTIAIDTVSISLSINALGEPEIAVSKAGKPLKSIPIKLKKDPQIQVLTSRKQDITKQASRMRISLEQAMCRGDRFAVNELIQLRNHPVLAPMLNQLILVDDRDIGYLEQTGLRHHDETIRAIQSDTLRIAHPYDLLQSNEWHLWQQDCFNQSRAQPFKQVFRELYVPTAAEQSEQISHRYEGHQVNPRQAIALFGQRGWITSPDQGVRRTFHTEGLIAEVDFLNGFYTPLEVEGLTIADVRFYRRDEWKPLPLNEVPSALFSEVMRDLDLVVSVAHQGGVDPEATASTVEMRSTLVRETCRLLKLSNVQIQSKHVLIEGHLGSYSIHLGSAIVHRQPGGALCIIPVASQHRGRIFLPFVDNDPKTAEVISKVVLLSKDKEIQDPTILEQIL</sequence>
<dbReference type="EMBL" id="PVWG01000002">
    <property type="protein sequence ID" value="PSB21590.1"/>
    <property type="molecule type" value="Genomic_DNA"/>
</dbReference>
<gene>
    <name evidence="6" type="ORF">C7B65_03125</name>
</gene>
<feature type="domain" description="DUF4132" evidence="3">
    <location>
        <begin position="1279"/>
        <end position="1450"/>
    </location>
</feature>
<protein>
    <submittedName>
        <fullName evidence="6">DUF4132 domain-containing protein</fullName>
    </submittedName>
</protein>
<evidence type="ECO:0000259" key="5">
    <source>
        <dbReference type="Pfam" id="PF24879"/>
    </source>
</evidence>
<evidence type="ECO:0000256" key="2">
    <source>
        <dbReference type="ARBA" id="ARBA00022738"/>
    </source>
</evidence>
<dbReference type="Pfam" id="PF18991">
    <property type="entry name" value="DUF5724"/>
    <property type="match status" value="1"/>
</dbReference>
<keyword evidence="7" id="KW-1185">Reference proteome</keyword>
<reference evidence="6 7" key="2">
    <citation type="submission" date="2018-03" db="EMBL/GenBank/DDBJ databases">
        <title>The ancient ancestry and fast evolution of plastids.</title>
        <authorList>
            <person name="Moore K.R."/>
            <person name="Magnabosco C."/>
            <person name="Momper L."/>
            <person name="Gold D.A."/>
            <person name="Bosak T."/>
            <person name="Fournier G.P."/>
        </authorList>
    </citation>
    <scope>NUCLEOTIDE SEQUENCE [LARGE SCALE GENOMIC DNA]</scope>
    <source>
        <strain evidence="6 7">ULC007</strain>
    </source>
</reference>
<dbReference type="RefSeq" id="WP_073069440.1">
    <property type="nucleotide sequence ID" value="NZ_MPPI01000002.1"/>
</dbReference>
<dbReference type="Pfam" id="PF24879">
    <property type="entry name" value="DUF7737"/>
    <property type="match status" value="1"/>
</dbReference>
<dbReference type="InterPro" id="IPR056639">
    <property type="entry name" value="DUF7737"/>
</dbReference>
<evidence type="ECO:0000259" key="3">
    <source>
        <dbReference type="Pfam" id="PF13569"/>
    </source>
</evidence>
<dbReference type="InterPro" id="IPR016024">
    <property type="entry name" value="ARM-type_fold"/>
</dbReference>
<dbReference type="InterPro" id="IPR043782">
    <property type="entry name" value="DUF5724"/>
</dbReference>
<organism evidence="6 7">
    <name type="scientific">Phormidesmis priestleyi ULC007</name>
    <dbReference type="NCBI Taxonomy" id="1920490"/>
    <lineage>
        <taxon>Bacteria</taxon>
        <taxon>Bacillati</taxon>
        <taxon>Cyanobacteriota</taxon>
        <taxon>Cyanophyceae</taxon>
        <taxon>Leptolyngbyales</taxon>
        <taxon>Leptolyngbyaceae</taxon>
        <taxon>Phormidesmis</taxon>
    </lineage>
</organism>